<proteinExistence type="predicted"/>
<sequence>MKRRSVLLSGVALSGTALANDSIFFSPLKYLGAEQQRSIDASRSLLDNLIPPSLPQYDNLAGKLARRAVLTSKKLVYVWPENFANVKGVPMARSVPLGELPNVDWLLKTAGVIVELIVNFVASLPASAAAQFERIAAGLSGDLAAAR</sequence>
<evidence type="ECO:0000313" key="3">
    <source>
        <dbReference type="Proteomes" id="UP000253594"/>
    </source>
</evidence>
<feature type="signal peptide" evidence="1">
    <location>
        <begin position="1"/>
        <end position="19"/>
    </location>
</feature>
<gene>
    <name evidence="2" type="ORF">DT376_21590</name>
</gene>
<evidence type="ECO:0000256" key="1">
    <source>
        <dbReference type="SAM" id="SignalP"/>
    </source>
</evidence>
<keyword evidence="1" id="KW-0732">Signal</keyword>
<dbReference type="AlphaFoldDB" id="A0A367M623"/>
<protein>
    <submittedName>
        <fullName evidence="2">AraC family transcriptional regulator</fullName>
    </submittedName>
</protein>
<feature type="chain" id="PRO_5016685723" evidence="1">
    <location>
        <begin position="20"/>
        <end position="147"/>
    </location>
</feature>
<accession>A0A367M623</accession>
<name>A0A367M623_PSEAI</name>
<organism evidence="2 3">
    <name type="scientific">Pseudomonas aeruginosa</name>
    <dbReference type="NCBI Taxonomy" id="287"/>
    <lineage>
        <taxon>Bacteria</taxon>
        <taxon>Pseudomonadati</taxon>
        <taxon>Pseudomonadota</taxon>
        <taxon>Gammaproteobacteria</taxon>
        <taxon>Pseudomonadales</taxon>
        <taxon>Pseudomonadaceae</taxon>
        <taxon>Pseudomonas</taxon>
    </lineage>
</organism>
<comment type="caution">
    <text evidence="2">The sequence shown here is derived from an EMBL/GenBank/DDBJ whole genome shotgun (WGS) entry which is preliminary data.</text>
</comment>
<dbReference type="Proteomes" id="UP000253594">
    <property type="component" value="Unassembled WGS sequence"/>
</dbReference>
<feature type="non-terminal residue" evidence="2">
    <location>
        <position position="147"/>
    </location>
</feature>
<dbReference type="EMBL" id="QORE01000803">
    <property type="protein sequence ID" value="RCI72840.1"/>
    <property type="molecule type" value="Genomic_DNA"/>
</dbReference>
<evidence type="ECO:0000313" key="2">
    <source>
        <dbReference type="EMBL" id="RCI72840.1"/>
    </source>
</evidence>
<reference evidence="2 3" key="1">
    <citation type="submission" date="2018-07" db="EMBL/GenBank/DDBJ databases">
        <title>Mechanisms of high-level aminoglycoside resistance among Gram-negative pathogens in Brazil.</title>
        <authorList>
            <person name="Ballaben A.S."/>
            <person name="Darini A.L.C."/>
            <person name="Doi Y."/>
        </authorList>
    </citation>
    <scope>NUCLEOTIDE SEQUENCE [LARGE SCALE GENOMIC DNA]</scope>
    <source>
        <strain evidence="2 3">B2-305</strain>
    </source>
</reference>